<accession>A0A1H5SZU6</accession>
<keyword evidence="3" id="KW-1185">Reference proteome</keyword>
<organism evidence="2 3">
    <name type="scientific">Algoriphagus boritolerans DSM 17298 = JCM 18970</name>
    <dbReference type="NCBI Taxonomy" id="1120964"/>
    <lineage>
        <taxon>Bacteria</taxon>
        <taxon>Pseudomonadati</taxon>
        <taxon>Bacteroidota</taxon>
        <taxon>Cytophagia</taxon>
        <taxon>Cytophagales</taxon>
        <taxon>Cyclobacteriaceae</taxon>
        <taxon>Algoriphagus</taxon>
    </lineage>
</organism>
<evidence type="ECO:0000313" key="2">
    <source>
        <dbReference type="EMBL" id="SEF55438.1"/>
    </source>
</evidence>
<reference evidence="3" key="1">
    <citation type="submission" date="2016-10" db="EMBL/GenBank/DDBJ databases">
        <authorList>
            <person name="Varghese N."/>
            <person name="Submissions S."/>
        </authorList>
    </citation>
    <scope>NUCLEOTIDE SEQUENCE [LARGE SCALE GENOMIC DNA]</scope>
    <source>
        <strain evidence="3">DSM 17298</strain>
    </source>
</reference>
<evidence type="ECO:0000313" key="3">
    <source>
        <dbReference type="Proteomes" id="UP000236736"/>
    </source>
</evidence>
<feature type="region of interest" description="Disordered" evidence="1">
    <location>
        <begin position="40"/>
        <end position="64"/>
    </location>
</feature>
<protein>
    <submittedName>
        <fullName evidence="2">Uncharacterized protein</fullName>
    </submittedName>
</protein>
<gene>
    <name evidence="2" type="ORF">SAMN03080598_00581</name>
</gene>
<evidence type="ECO:0000256" key="1">
    <source>
        <dbReference type="SAM" id="MobiDB-lite"/>
    </source>
</evidence>
<proteinExistence type="predicted"/>
<dbReference type="AlphaFoldDB" id="A0A1H5SZU6"/>
<dbReference type="EMBL" id="FNVR01000002">
    <property type="protein sequence ID" value="SEF55438.1"/>
    <property type="molecule type" value="Genomic_DNA"/>
</dbReference>
<name>A0A1H5SZU6_9BACT</name>
<dbReference type="Proteomes" id="UP000236736">
    <property type="component" value="Unassembled WGS sequence"/>
</dbReference>
<sequence>MPQHLNLNSEQIEGLLPKWLVEKTSKLCGFRPEVCNFFPFSRKNQSDSSSKKGRKLPEGQFPAQ</sequence>